<evidence type="ECO:0000256" key="4">
    <source>
        <dbReference type="ARBA" id="ARBA00020295"/>
    </source>
</evidence>
<dbReference type="Gene3D" id="1.10.150.200">
    <property type="entry name" value="Maltooligosyl trehalose synthase, domain 3"/>
    <property type="match status" value="1"/>
</dbReference>
<evidence type="ECO:0000256" key="6">
    <source>
        <dbReference type="ARBA" id="ARBA00022679"/>
    </source>
</evidence>
<proteinExistence type="inferred from homology"/>
<dbReference type="eggNOG" id="COG1640">
    <property type="taxonomic scope" value="Bacteria"/>
</dbReference>
<dbReference type="Proteomes" id="UP000028007">
    <property type="component" value="Unassembled WGS sequence"/>
</dbReference>
<evidence type="ECO:0000256" key="7">
    <source>
        <dbReference type="ARBA" id="ARBA00023277"/>
    </source>
</evidence>
<evidence type="ECO:0000256" key="2">
    <source>
        <dbReference type="ARBA" id="ARBA00005684"/>
    </source>
</evidence>
<keyword evidence="7 10" id="KW-0119">Carbohydrate metabolism</keyword>
<evidence type="ECO:0000256" key="8">
    <source>
        <dbReference type="ARBA" id="ARBA00031423"/>
    </source>
</evidence>
<dbReference type="InterPro" id="IPR003385">
    <property type="entry name" value="Glyco_hydro_77"/>
</dbReference>
<dbReference type="InterPro" id="IPR012767">
    <property type="entry name" value="Trehalose_TreY"/>
</dbReference>
<dbReference type="eggNOG" id="COG3280">
    <property type="taxonomic scope" value="Bacteria"/>
</dbReference>
<dbReference type="SMART" id="SM00642">
    <property type="entry name" value="Aamy"/>
    <property type="match status" value="1"/>
</dbReference>
<dbReference type="Gene3D" id="1.10.10.470">
    <property type="entry name" value="Maltooligosyl trehalose synthase, domain 4"/>
    <property type="match status" value="1"/>
</dbReference>
<dbReference type="NCBIfam" id="TIGR00217">
    <property type="entry name" value="malQ"/>
    <property type="match status" value="1"/>
</dbReference>
<comment type="caution">
    <text evidence="12">The sequence shown here is derived from an EMBL/GenBank/DDBJ whole genome shotgun (WGS) entry which is preliminary data.</text>
</comment>
<keyword evidence="13" id="KW-1185">Reference proteome</keyword>
<reference evidence="12 13" key="1">
    <citation type="journal article" date="1992" name="Int. J. Syst. Bacteriol.">
        <title>Sphingobacterium antarcticus sp. nov. a Psychrotrophic Bacterium from the Soils of Schirmacher Oasis, Antarctica.</title>
        <authorList>
            <person name="Shivaji S."/>
            <person name="Ray M.K."/>
            <person name="Rao N.S."/>
            <person name="Saiserr L."/>
            <person name="Jagannadham M.V."/>
            <person name="Kumar G.S."/>
            <person name="Reddy G."/>
            <person name="Bhargava P.M."/>
        </authorList>
    </citation>
    <scope>NUCLEOTIDE SEQUENCE [LARGE SCALE GENOMIC DNA]</scope>
    <source>
        <strain evidence="12 13">4BY</strain>
    </source>
</reference>
<dbReference type="RefSeq" id="WP_037438178.1">
    <property type="nucleotide sequence ID" value="NZ_JNFF01000017.1"/>
</dbReference>
<dbReference type="InterPro" id="IPR017853">
    <property type="entry name" value="GH"/>
</dbReference>
<feature type="domain" description="Glycosyl hydrolase family 13 catalytic" evidence="11">
    <location>
        <begin position="6"/>
        <end position="420"/>
    </location>
</feature>
<dbReference type="PANTHER" id="PTHR32438:SF5">
    <property type="entry name" value="4-ALPHA-GLUCANOTRANSFERASE DPE1, CHLOROPLASTIC_AMYLOPLASTIC"/>
    <property type="match status" value="1"/>
</dbReference>
<evidence type="ECO:0000256" key="9">
    <source>
        <dbReference type="ARBA" id="ARBA00031501"/>
    </source>
</evidence>
<dbReference type="EMBL" id="JNFF01000017">
    <property type="protein sequence ID" value="KEQ31383.1"/>
    <property type="molecule type" value="Genomic_DNA"/>
</dbReference>
<dbReference type="SUPFAM" id="SSF51445">
    <property type="entry name" value="(Trans)glycosidases"/>
    <property type="match status" value="2"/>
</dbReference>
<dbReference type="Pfam" id="PF02446">
    <property type="entry name" value="Glyco_hydro_77"/>
    <property type="match status" value="1"/>
</dbReference>
<dbReference type="CDD" id="cd11336">
    <property type="entry name" value="AmyAc_MTSase"/>
    <property type="match status" value="1"/>
</dbReference>
<dbReference type="PANTHER" id="PTHR32438">
    <property type="entry name" value="4-ALPHA-GLUCANOTRANSFERASE DPE1, CHLOROPLASTIC/AMYLOPLASTIC"/>
    <property type="match status" value="1"/>
</dbReference>
<evidence type="ECO:0000259" key="11">
    <source>
        <dbReference type="SMART" id="SM00642"/>
    </source>
</evidence>
<name>A0A081PL10_9SPHI</name>
<organism evidence="12 13">
    <name type="scientific">Pedobacter antarcticus 4BY</name>
    <dbReference type="NCBI Taxonomy" id="1358423"/>
    <lineage>
        <taxon>Bacteria</taxon>
        <taxon>Pseudomonadati</taxon>
        <taxon>Bacteroidota</taxon>
        <taxon>Sphingobacteriia</taxon>
        <taxon>Sphingobacteriales</taxon>
        <taxon>Sphingobacteriaceae</taxon>
        <taxon>Pedobacter</taxon>
    </lineage>
</organism>
<evidence type="ECO:0000256" key="10">
    <source>
        <dbReference type="RuleBase" id="RU361207"/>
    </source>
</evidence>
<evidence type="ECO:0000256" key="5">
    <source>
        <dbReference type="ARBA" id="ARBA00022676"/>
    </source>
</evidence>
<accession>A0A081PL10</accession>
<comment type="similarity">
    <text evidence="2 10">Belongs to the disproportionating enzyme family.</text>
</comment>
<gene>
    <name evidence="12" type="ORF">N180_07810</name>
</gene>
<sequence length="1322" mass="151831">MFNPNSTYRVQFHSGFTFADFEAIIPYLSRLGISTIYASPIFAAVPGSTHGYDGTDPNVINPEIGSISDLKRISAKLNKLDMKWIQDIVPNHMAYDAQNSWLMDVLKNGEASVYREYFDILSADLNQDPLMAPFLGKDLQDCIRDGELELVKIEQDWFVRYGENTWPLRAGTNPEDSLEKILSQQYYRLCTYTEANARMNYRRFFTVNSLICLNIQNEKVFEHYHRLIKDLVDARIFHGLRIDHIDGLMDPAGYLSRLRQLCGGEVYIVVEKILEPGEQLPSAWPVQGTTGYDFLGLANQLFTNEKAENKFSSFYKNLQHKYAPVTVQIRKKKESFLNTYMQGELDNLCQLIISTPVVEKANPDEGQIAIIRQIIAELLVRCPVYRFYGNGYPLDKYEKKAIDSIFRELEEIVEYRPSLKLIRKVLLEKNIHCYQRLMQISGPLMAKGVEDTLMYTYNRFIGNNEVGDSPALFGITPDEFHKTILSRSTAWPIAMNATATHDTKRGEDARARLNVLTDIRHVWINEINRWEELNESLHTAGKPDRNDAYFIYQTLIATYPETDSETEDYKDRLQTYIEKALRESKRNSEWEQPDLQYEKATRNFIEGLLNPEREFWHVFSSFMNNVFQQARKISLGSLIIKFGTPGIPDTYQGTEFWDLSMVDPDNRRPVDYAARANFLKEIEEGNFNLADLVENAGNGKIKLYLLRQLLHSRLRNPELYASGLYIPLEIKGKFATHLIAFARRSGNRWALFVVAINPSMVPDPASDLQNWEDTRVILPTEATGNYHELVHDINIRVSGELSLQDLFKVLPFAVLEWCGGQRERGAGILLHVTSLPSRYGIGDMGPGASDFLENLVSARQQYWQILPINPVTAGQLYSPYSSTSTMAGNVLLISPELLWSDGLVNDGQLLQAQQKNGAKVNFQLVEKKKDKLLKQAFASFQDLNPDDQLVVDFNRFIKDEDFWLDDYALYEVLKMIQQGQPWYHWPEKIRRRDKETLAGVKADCENEMQETKWRQFIFYRQWRALRKQANALEIKIIGDLPFYCAWDSVDVWANQQLFSLDKRGRMKAVAGVPPDYFNADGQLWGMPVYNWREMAKTQYRWWTSRIDKNRLDYDLIRLDHFRAFHAYWEVPANESSARFGAWQQGPGADFFNALLKAKSGLPFIAEDLGEITDGVFRLRDHFGLPGMRVLQFAFGADAADSLHAPHNFTGPHGLVYTGTHDNNTLKGWYKDELNLTERSRIEAYTGQTVSAKNIHLIIIGLAYASVAGIAIIPMQDILGKGSASRMNVPASVKDNWGWRMKSGEFKNDMVDYLRSLALRYGR</sequence>
<evidence type="ECO:0000313" key="13">
    <source>
        <dbReference type="Proteomes" id="UP000028007"/>
    </source>
</evidence>
<dbReference type="NCBIfam" id="TIGR02401">
    <property type="entry name" value="trehalose_TreY"/>
    <property type="match status" value="1"/>
</dbReference>
<keyword evidence="5 10" id="KW-0328">Glycosyltransferase</keyword>
<protein>
    <recommendedName>
        <fullName evidence="4 10">4-alpha-glucanotransferase</fullName>
        <ecNumber evidence="3 10">2.4.1.25</ecNumber>
    </recommendedName>
    <alternativeName>
        <fullName evidence="8 10">Amylomaltase</fullName>
    </alternativeName>
    <alternativeName>
        <fullName evidence="9 10">Disproportionating enzyme</fullName>
    </alternativeName>
</protein>
<dbReference type="NCBIfam" id="NF011080">
    <property type="entry name" value="PRK14508.1-3"/>
    <property type="match status" value="1"/>
</dbReference>
<comment type="catalytic activity">
    <reaction evidence="1 10">
        <text>Transfers a segment of a (1-&gt;4)-alpha-D-glucan to a new position in an acceptor, which may be glucose or a (1-&gt;4)-alpha-D-glucan.</text>
        <dbReference type="EC" id="2.4.1.25"/>
    </reaction>
</comment>
<dbReference type="Pfam" id="PF00128">
    <property type="entry name" value="Alpha-amylase"/>
    <property type="match status" value="1"/>
</dbReference>
<dbReference type="EC" id="2.4.1.25" evidence="3 10"/>
<dbReference type="InterPro" id="IPR013797">
    <property type="entry name" value="Maltooligo_trehalose_synth_4"/>
</dbReference>
<dbReference type="GO" id="GO:0004134">
    <property type="term" value="F:4-alpha-glucanotransferase activity"/>
    <property type="evidence" value="ECO:0007669"/>
    <property type="project" value="UniProtKB-EC"/>
</dbReference>
<evidence type="ECO:0000256" key="1">
    <source>
        <dbReference type="ARBA" id="ARBA00000439"/>
    </source>
</evidence>
<dbReference type="InterPro" id="IPR006047">
    <property type="entry name" value="GH13_cat_dom"/>
</dbReference>
<dbReference type="GO" id="GO:0005975">
    <property type="term" value="P:carbohydrate metabolic process"/>
    <property type="evidence" value="ECO:0007669"/>
    <property type="project" value="InterPro"/>
</dbReference>
<evidence type="ECO:0000256" key="3">
    <source>
        <dbReference type="ARBA" id="ARBA00012560"/>
    </source>
</evidence>
<dbReference type="Gene3D" id="3.20.20.80">
    <property type="entry name" value="Glycosidases"/>
    <property type="match status" value="2"/>
</dbReference>
<evidence type="ECO:0000313" key="12">
    <source>
        <dbReference type="EMBL" id="KEQ31383.1"/>
    </source>
</evidence>
<keyword evidence="6 10" id="KW-0808">Transferase</keyword>
<dbReference type="Gene3D" id="3.30.1590.10">
    <property type="entry name" value="Maltooligosyl trehalose synthase, domain 2"/>
    <property type="match status" value="1"/>
</dbReference>